<keyword evidence="1" id="KW-0812">Transmembrane</keyword>
<evidence type="ECO:0000256" key="1">
    <source>
        <dbReference type="SAM" id="Phobius"/>
    </source>
</evidence>
<dbReference type="AlphaFoldDB" id="A0A401IJU6"/>
<reference evidence="3" key="1">
    <citation type="submission" date="2017-05" db="EMBL/GenBank/DDBJ databases">
        <title>Physiological properties and genetic analysis related to exopolysaccharide production of fresh-water unicellular cyanobacterium Aphanothece sacrum, Suizenji Nori, that has been cultured as a food source in Japan.</title>
        <authorList>
            <person name="Kanesaki Y."/>
            <person name="Yoshikawa S."/>
            <person name="Ohki K."/>
        </authorList>
    </citation>
    <scope>NUCLEOTIDE SEQUENCE [LARGE SCALE GENOMIC DNA]</scope>
    <source>
        <strain evidence="3">FPU1</strain>
    </source>
</reference>
<protein>
    <recommendedName>
        <fullName evidence="4">Glycosyltransferase</fullName>
    </recommendedName>
</protein>
<evidence type="ECO:0000313" key="3">
    <source>
        <dbReference type="Proteomes" id="UP000287247"/>
    </source>
</evidence>
<keyword evidence="1" id="KW-0472">Membrane</keyword>
<comment type="caution">
    <text evidence="2">The sequence shown here is derived from an EMBL/GenBank/DDBJ whole genome shotgun (WGS) entry which is preliminary data.</text>
</comment>
<dbReference type="RefSeq" id="WP_124978167.1">
    <property type="nucleotide sequence ID" value="NZ_BDQK01000013.1"/>
</dbReference>
<organism evidence="2 3">
    <name type="scientific">Aphanothece sacrum FPU1</name>
    <dbReference type="NCBI Taxonomy" id="1920663"/>
    <lineage>
        <taxon>Bacteria</taxon>
        <taxon>Bacillati</taxon>
        <taxon>Cyanobacteriota</taxon>
        <taxon>Cyanophyceae</taxon>
        <taxon>Oscillatoriophycideae</taxon>
        <taxon>Chroococcales</taxon>
        <taxon>Aphanothecaceae</taxon>
        <taxon>Aphanothece</taxon>
    </lineage>
</organism>
<dbReference type="OrthoDB" id="572670at2"/>
<accession>A0A401IJU6</accession>
<evidence type="ECO:0008006" key="4">
    <source>
        <dbReference type="Google" id="ProtNLM"/>
    </source>
</evidence>
<gene>
    <name evidence="2" type="ORF">AsFPU1_2987</name>
</gene>
<dbReference type="Proteomes" id="UP000287247">
    <property type="component" value="Unassembled WGS sequence"/>
</dbReference>
<keyword evidence="3" id="KW-1185">Reference proteome</keyword>
<name>A0A401IJU6_APHSA</name>
<feature type="transmembrane region" description="Helical" evidence="1">
    <location>
        <begin position="121"/>
        <end position="142"/>
    </location>
</feature>
<keyword evidence="1" id="KW-1133">Transmembrane helix</keyword>
<sequence length="389" mass="44991">MSQDEGQKSSPIFISLIPHLMGGEGHIIPYHQAVNQAIKKIGWQHNIIIPTDHNLNNIPSQWCECLSPYDLEAEGNGWQKILRIQQTWELSITIVNYLRNKVINQSDLSIIFLERFIHLQLLALVIALYLVPTKNLSVWLLYRRDTHKDKTKFIYKWLNNLVKKRLSKGRFKLLTDSDLLGQSLSNYFEESVIVMPIPHTDIDCYSMSITENDDIVCWWPGSPREEKGWEVINNLVNSDVKLTQNICLIASEKSKLEVPENGLKVKLVEDNLSRDKYHSWFCLTNIILLPYDAEAYGERTSGIFTESIIAGKISLVTPNTWMAYELLKYNLSELVIDWQEGQKVFDIVIKVSKSPIIKDKIKAMQTSYQQFHCLDNYGCMIQKIIKEMV</sequence>
<proteinExistence type="predicted"/>
<evidence type="ECO:0000313" key="2">
    <source>
        <dbReference type="EMBL" id="GBF81573.1"/>
    </source>
</evidence>
<dbReference type="EMBL" id="BDQK01000013">
    <property type="protein sequence ID" value="GBF81573.1"/>
    <property type="molecule type" value="Genomic_DNA"/>
</dbReference>